<dbReference type="AlphaFoldDB" id="S7JLK8"/>
<dbReference type="PATRIC" id="fig|1336752.4.peg.155"/>
<reference evidence="1 2" key="1">
    <citation type="journal article" date="2013" name="Gut Pathog.">
        <title>Evidence of a new metabolic capacity in an emerging diarrheal pathogen: lessons from the draft genomes of Vibrio fluvialis strains PG41 and I21563.</title>
        <authorList>
            <person name="Khatri I."/>
            <person name="Mahajan S."/>
            <person name="Dureja C."/>
            <person name="Subramanian S."/>
            <person name="Raychaudhuri S."/>
        </authorList>
    </citation>
    <scope>NUCLEOTIDE SEQUENCE [LARGE SCALE GENOMIC DNA]</scope>
    <source>
        <strain evidence="1 2">PG41</strain>
    </source>
</reference>
<protein>
    <submittedName>
        <fullName evidence="1">Uncharacterized protein</fullName>
    </submittedName>
</protein>
<name>S7JLK8_VIBFL</name>
<sequence length="193" mass="21831">MRPETLLAKFSLKGLNYEQMHNGGGKGLFSLDEQLAMVGITWKQSPVGFLVLFVETQGCAYSRKALEKAVMLECIDKTNNWRGQKSEAALYALVSAAIEEATQPLGRICTSCGGTGVYKTPRRQTRNCVHCEDGRVPWNQETRFAMMCSTQFACTYSMFKRYHPVLEEVTRWLSDKRNAAMLALMERIEREVA</sequence>
<evidence type="ECO:0000313" key="1">
    <source>
        <dbReference type="EMBL" id="EPP25006.1"/>
    </source>
</evidence>
<dbReference type="Proteomes" id="UP000014854">
    <property type="component" value="Unassembled WGS sequence"/>
</dbReference>
<accession>S7JLK8</accession>
<comment type="caution">
    <text evidence="1">The sequence shown here is derived from an EMBL/GenBank/DDBJ whole genome shotgun (WGS) entry which is preliminary data.</text>
</comment>
<evidence type="ECO:0000313" key="2">
    <source>
        <dbReference type="Proteomes" id="UP000014854"/>
    </source>
</evidence>
<dbReference type="RefSeq" id="WP_020327568.1">
    <property type="nucleotide sequence ID" value="NZ_ASXS01000001.1"/>
</dbReference>
<dbReference type="EMBL" id="ASXS01000001">
    <property type="protein sequence ID" value="EPP25006.1"/>
    <property type="molecule type" value="Genomic_DNA"/>
</dbReference>
<gene>
    <name evidence="1" type="ORF">L910_0155</name>
</gene>
<proteinExistence type="predicted"/>
<organism evidence="1 2">
    <name type="scientific">Vibrio fluvialis PG41</name>
    <dbReference type="NCBI Taxonomy" id="1336752"/>
    <lineage>
        <taxon>Bacteria</taxon>
        <taxon>Pseudomonadati</taxon>
        <taxon>Pseudomonadota</taxon>
        <taxon>Gammaproteobacteria</taxon>
        <taxon>Vibrionales</taxon>
        <taxon>Vibrionaceae</taxon>
        <taxon>Vibrio</taxon>
    </lineage>
</organism>